<reference evidence="2" key="1">
    <citation type="submission" date="2022-11" db="UniProtKB">
        <authorList>
            <consortium name="WormBaseParasite"/>
        </authorList>
    </citation>
    <scope>IDENTIFICATION</scope>
</reference>
<name>A0A915KLS8_ROMCU</name>
<protein>
    <submittedName>
        <fullName evidence="2">Apple domain-containing protein</fullName>
    </submittedName>
</protein>
<organism evidence="1 2">
    <name type="scientific">Romanomermis culicivorax</name>
    <name type="common">Nematode worm</name>
    <dbReference type="NCBI Taxonomy" id="13658"/>
    <lineage>
        <taxon>Eukaryota</taxon>
        <taxon>Metazoa</taxon>
        <taxon>Ecdysozoa</taxon>
        <taxon>Nematoda</taxon>
        <taxon>Enoplea</taxon>
        <taxon>Dorylaimia</taxon>
        <taxon>Mermithida</taxon>
        <taxon>Mermithoidea</taxon>
        <taxon>Mermithidae</taxon>
        <taxon>Romanomermis</taxon>
    </lineage>
</organism>
<accession>A0A915KLS8</accession>
<evidence type="ECO:0000313" key="2">
    <source>
        <dbReference type="WBParaSite" id="nRc.2.0.1.t39797-RA"/>
    </source>
</evidence>
<dbReference type="Proteomes" id="UP000887565">
    <property type="component" value="Unplaced"/>
</dbReference>
<evidence type="ECO:0000313" key="1">
    <source>
        <dbReference type="Proteomes" id="UP000887565"/>
    </source>
</evidence>
<dbReference type="AlphaFoldDB" id="A0A915KLS8"/>
<sequence length="103" mass="11811">CTHATYNSNNKKCFLKHLDSKEQIQNTRYNWNNAWCINYKGEDRFSTVAATTTTQPISTTTEDAVSKNFAIDESCDYRGFDLFSLENISSARECAAQCYKTNR</sequence>
<keyword evidence="1" id="KW-1185">Reference proteome</keyword>
<dbReference type="WBParaSite" id="nRc.2.0.1.t39797-RA">
    <property type="protein sequence ID" value="nRc.2.0.1.t39797-RA"/>
    <property type="gene ID" value="nRc.2.0.1.g39797"/>
</dbReference>
<proteinExistence type="predicted"/>